<dbReference type="Gene3D" id="3.30.43.10">
    <property type="entry name" value="Uridine Diphospho-n-acetylenolpyruvylglucosamine Reductase, domain 2"/>
    <property type="match status" value="1"/>
</dbReference>
<evidence type="ECO:0000313" key="7">
    <source>
        <dbReference type="EMBL" id="TNC49748.1"/>
    </source>
</evidence>
<dbReference type="Pfam" id="PF01565">
    <property type="entry name" value="FAD_binding_4"/>
    <property type="match status" value="1"/>
</dbReference>
<proteinExistence type="inferred from homology"/>
<comment type="caution">
    <text evidence="8">The sequence shown here is derived from an EMBL/GenBank/DDBJ whole genome shotgun (WGS) entry which is preliminary data.</text>
</comment>
<evidence type="ECO:0000256" key="4">
    <source>
        <dbReference type="ARBA" id="ARBA00022827"/>
    </source>
</evidence>
<dbReference type="InterPro" id="IPR016167">
    <property type="entry name" value="FAD-bd_PCMH_sub1"/>
</dbReference>
<evidence type="ECO:0000313" key="8">
    <source>
        <dbReference type="EMBL" id="TNC49947.1"/>
    </source>
</evidence>
<dbReference type="Gene3D" id="3.40.462.20">
    <property type="match status" value="1"/>
</dbReference>
<dbReference type="PROSITE" id="PS00862">
    <property type="entry name" value="OX2_COVAL_FAD"/>
    <property type="match status" value="1"/>
</dbReference>
<accession>A0A5C4MWL1</accession>
<evidence type="ECO:0000259" key="6">
    <source>
        <dbReference type="PROSITE" id="PS51387"/>
    </source>
</evidence>
<keyword evidence="3" id="KW-0285">Flavoprotein</keyword>
<feature type="domain" description="FAD-binding PCMH-type" evidence="6">
    <location>
        <begin position="3"/>
        <end position="174"/>
    </location>
</feature>
<dbReference type="InterPro" id="IPR006094">
    <property type="entry name" value="Oxid_FAD_bind_N"/>
</dbReference>
<evidence type="ECO:0000256" key="1">
    <source>
        <dbReference type="ARBA" id="ARBA00001974"/>
    </source>
</evidence>
<dbReference type="PANTHER" id="PTHR42973:SF39">
    <property type="entry name" value="FAD-BINDING PCMH-TYPE DOMAIN-CONTAINING PROTEIN"/>
    <property type="match status" value="1"/>
</dbReference>
<keyword evidence="4" id="KW-0274">FAD</keyword>
<dbReference type="RefSeq" id="WP_139105374.1">
    <property type="nucleotide sequence ID" value="NZ_VDFR01000020.1"/>
</dbReference>
<dbReference type="EMBL" id="VDFR01000021">
    <property type="protein sequence ID" value="TNC49748.1"/>
    <property type="molecule type" value="Genomic_DNA"/>
</dbReference>
<evidence type="ECO:0000256" key="2">
    <source>
        <dbReference type="ARBA" id="ARBA00005466"/>
    </source>
</evidence>
<dbReference type="Pfam" id="PF08031">
    <property type="entry name" value="BBE"/>
    <property type="match status" value="1"/>
</dbReference>
<dbReference type="AlphaFoldDB" id="A0A5C4MWL1"/>
<dbReference type="GO" id="GO:0071949">
    <property type="term" value="F:FAD binding"/>
    <property type="evidence" value="ECO:0007669"/>
    <property type="project" value="InterPro"/>
</dbReference>
<dbReference type="InterPro" id="IPR016169">
    <property type="entry name" value="FAD-bd_PCMH_sub2"/>
</dbReference>
<evidence type="ECO:0000256" key="3">
    <source>
        <dbReference type="ARBA" id="ARBA00022630"/>
    </source>
</evidence>
<dbReference type="InterPro" id="IPR036318">
    <property type="entry name" value="FAD-bd_PCMH-like_sf"/>
</dbReference>
<evidence type="ECO:0000256" key="5">
    <source>
        <dbReference type="ARBA" id="ARBA00023002"/>
    </source>
</evidence>
<dbReference type="PROSITE" id="PS51387">
    <property type="entry name" value="FAD_PCMH"/>
    <property type="match status" value="1"/>
</dbReference>
<dbReference type="EMBL" id="VDFR01000020">
    <property type="protein sequence ID" value="TNC49947.1"/>
    <property type="molecule type" value="Genomic_DNA"/>
</dbReference>
<organism evidence="8 9">
    <name type="scientific">Mumia zhuanghuii</name>
    <dbReference type="NCBI Taxonomy" id="2585211"/>
    <lineage>
        <taxon>Bacteria</taxon>
        <taxon>Bacillati</taxon>
        <taxon>Actinomycetota</taxon>
        <taxon>Actinomycetes</taxon>
        <taxon>Propionibacteriales</taxon>
        <taxon>Nocardioidaceae</taxon>
        <taxon>Mumia</taxon>
    </lineage>
</organism>
<dbReference type="SUPFAM" id="SSF56176">
    <property type="entry name" value="FAD-binding/transporter-associated domain-like"/>
    <property type="match status" value="1"/>
</dbReference>
<comment type="similarity">
    <text evidence="2">Belongs to the oxygen-dependent FAD-linked oxidoreductase family.</text>
</comment>
<dbReference type="PANTHER" id="PTHR42973">
    <property type="entry name" value="BINDING OXIDOREDUCTASE, PUTATIVE (AFU_ORTHOLOGUE AFUA_1G17690)-RELATED"/>
    <property type="match status" value="1"/>
</dbReference>
<dbReference type="InterPro" id="IPR006093">
    <property type="entry name" value="Oxy_OxRdtase_FAD_BS"/>
</dbReference>
<dbReference type="InterPro" id="IPR012951">
    <property type="entry name" value="BBE"/>
</dbReference>
<dbReference type="OrthoDB" id="3682986at2"/>
<dbReference type="GO" id="GO:0016491">
    <property type="term" value="F:oxidoreductase activity"/>
    <property type="evidence" value="ECO:0007669"/>
    <property type="project" value="UniProtKB-KW"/>
</dbReference>
<dbReference type="Gene3D" id="3.30.465.10">
    <property type="match status" value="1"/>
</dbReference>
<name>A0A5C4MWL1_9ACTN</name>
<dbReference type="InterPro" id="IPR050416">
    <property type="entry name" value="FAD-linked_Oxidoreductase"/>
</dbReference>
<dbReference type="Proteomes" id="UP000306740">
    <property type="component" value="Unassembled WGS sequence"/>
</dbReference>
<dbReference type="InterPro" id="IPR016166">
    <property type="entry name" value="FAD-bd_PCMH"/>
</dbReference>
<sequence>MTSYGSPDAIVHARTAADVAGAIHHARDTGTTLTVRSGGHSVARLSTADDGLLLDVRGLNRIAVLDRSRGLVRIGTGATWGMVAARLAPYGLAVTAGDTASVGVGGLALGGGVGWMVRRYGLAIDAVVGAEVVTADGRVRRVDADHDPDLFWALRGGGGNVGVVTSLDVEAAPVSRVVFGALSYEVQELEGLLRGWRDHLRRSDDRLTSVLALTPATPMGPPRAVVQWCFSEPDEAGASKAVAGLRGIGTVVGDEAAVVPYAEVLEDHEMPDGMGAAMRNALVPDLSDACLDAALALTAQAPTALVLRGLGGAVGWVPSDATAFAHRDAEAMVVAARMAPPGAPVPSLDGPGDDWDAVARHGTGAYVGFLDEAGPQAVASVYPAATYARLAAVKRAYDPGNLFRRTHNVPPAPPADPVRE</sequence>
<evidence type="ECO:0000313" key="9">
    <source>
        <dbReference type="Proteomes" id="UP000306740"/>
    </source>
</evidence>
<gene>
    <name evidence="8" type="ORF">FHE65_04460</name>
    <name evidence="7" type="ORF">FHE65_04995</name>
</gene>
<keyword evidence="5" id="KW-0560">Oxidoreductase</keyword>
<protein>
    <submittedName>
        <fullName evidence="8">FAD-dependent oxidoreductase</fullName>
    </submittedName>
</protein>
<comment type="cofactor">
    <cofactor evidence="1">
        <name>FAD</name>
        <dbReference type="ChEBI" id="CHEBI:57692"/>
    </cofactor>
</comment>
<reference evidence="8 9" key="1">
    <citation type="submission" date="2019-05" db="EMBL/GenBank/DDBJ databases">
        <title>Mumia sp. nov., isolated from the intestinal contents of plateau pika (Ochotona curzoniae) in the Qinghai-Tibet plateau of China.</title>
        <authorList>
            <person name="Tian Z."/>
        </authorList>
    </citation>
    <scope>NUCLEOTIDE SEQUENCE [LARGE SCALE GENOMIC DNA]</scope>
    <source>
        <strain evidence="9">527</strain>
        <strain evidence="8">Z527</strain>
    </source>
</reference>